<dbReference type="InterPro" id="IPR044809">
    <property type="entry name" value="AUF1-like"/>
</dbReference>
<accession>A0AAV1RU67</accession>
<keyword evidence="3" id="KW-1185">Reference proteome</keyword>
<dbReference type="Proteomes" id="UP001314170">
    <property type="component" value="Unassembled WGS sequence"/>
</dbReference>
<evidence type="ECO:0000313" key="3">
    <source>
        <dbReference type="Proteomes" id="UP001314170"/>
    </source>
</evidence>
<sequence length="364" mass="42183">MKRSKSTPESENQDLTLRRSERLEDRFMKLPEEVMTKIFSTMEDDPKTLIRCYAVSKNWASFVSKTVKLSLIFYKRGARRRSLVCSKLHYHIPPTALRAIMKLFTDLESLQIKICHPTSQAPASQQIMKIKVGWSGDYCQTDACMAFEVGLLSTMKGVKLCRDYEKQKLATISRSSIMYFYWNLLDLRPDTLRSMVLMTSKVEESRSGGKVFLRCEEERSKMFNSLSNLRANESILEDPQNVVYWHKNGTDKENLLREQVWLVDATQYSLTMNGLERNDPIVKEAHIKELLDGLDDAHVYGNGKGKRRKYYLAYMSMKIEIKPDDETIVMTRDVKELLGGFDDISVEEEVYEEIEELGSVERRG</sequence>
<name>A0AAV1RU67_9ROSI</name>
<dbReference type="Pfam" id="PF12937">
    <property type="entry name" value="F-box-like"/>
    <property type="match status" value="1"/>
</dbReference>
<comment type="caution">
    <text evidence="2">The sequence shown here is derived from an EMBL/GenBank/DDBJ whole genome shotgun (WGS) entry which is preliminary data.</text>
</comment>
<organism evidence="2 3">
    <name type="scientific">Dovyalis caffra</name>
    <dbReference type="NCBI Taxonomy" id="77055"/>
    <lineage>
        <taxon>Eukaryota</taxon>
        <taxon>Viridiplantae</taxon>
        <taxon>Streptophyta</taxon>
        <taxon>Embryophyta</taxon>
        <taxon>Tracheophyta</taxon>
        <taxon>Spermatophyta</taxon>
        <taxon>Magnoliopsida</taxon>
        <taxon>eudicotyledons</taxon>
        <taxon>Gunneridae</taxon>
        <taxon>Pentapetalae</taxon>
        <taxon>rosids</taxon>
        <taxon>fabids</taxon>
        <taxon>Malpighiales</taxon>
        <taxon>Salicaceae</taxon>
        <taxon>Flacourtieae</taxon>
        <taxon>Dovyalis</taxon>
    </lineage>
</organism>
<dbReference type="Gene3D" id="1.20.1280.50">
    <property type="match status" value="1"/>
</dbReference>
<feature type="domain" description="F-box" evidence="1">
    <location>
        <begin position="29"/>
        <end position="66"/>
    </location>
</feature>
<gene>
    <name evidence="2" type="ORF">DCAF_LOCUS14436</name>
</gene>
<dbReference type="InterPro" id="IPR036047">
    <property type="entry name" value="F-box-like_dom_sf"/>
</dbReference>
<dbReference type="EMBL" id="CAWUPB010001157">
    <property type="protein sequence ID" value="CAK7339385.1"/>
    <property type="molecule type" value="Genomic_DNA"/>
</dbReference>
<evidence type="ECO:0000313" key="2">
    <source>
        <dbReference type="EMBL" id="CAK7339385.1"/>
    </source>
</evidence>
<reference evidence="2 3" key="1">
    <citation type="submission" date="2024-01" db="EMBL/GenBank/DDBJ databases">
        <authorList>
            <person name="Waweru B."/>
        </authorList>
    </citation>
    <scope>NUCLEOTIDE SEQUENCE [LARGE SCALE GENOMIC DNA]</scope>
</reference>
<dbReference type="SUPFAM" id="SSF81383">
    <property type="entry name" value="F-box domain"/>
    <property type="match status" value="1"/>
</dbReference>
<dbReference type="InterPro" id="IPR001810">
    <property type="entry name" value="F-box_dom"/>
</dbReference>
<dbReference type="AlphaFoldDB" id="A0AAV1RU67"/>
<proteinExistence type="predicted"/>
<dbReference type="PANTHER" id="PTHR31215">
    <property type="entry name" value="OS05G0510400 PROTEIN-RELATED"/>
    <property type="match status" value="1"/>
</dbReference>
<evidence type="ECO:0000259" key="1">
    <source>
        <dbReference type="Pfam" id="PF12937"/>
    </source>
</evidence>
<protein>
    <recommendedName>
        <fullName evidence="1">F-box domain-containing protein</fullName>
    </recommendedName>
</protein>